<comment type="caution">
    <text evidence="1">The sequence shown here is derived from an EMBL/GenBank/DDBJ whole genome shotgun (WGS) entry which is preliminary data.</text>
</comment>
<proteinExistence type="predicted"/>
<accession>A0ABR2IWK6</accession>
<keyword evidence="2" id="KW-1185">Reference proteome</keyword>
<dbReference type="SUPFAM" id="SSF54197">
    <property type="entry name" value="HIT-like"/>
    <property type="match status" value="1"/>
</dbReference>
<protein>
    <submittedName>
        <fullName evidence="1">Uncharacterized protein</fullName>
    </submittedName>
</protein>
<gene>
    <name evidence="1" type="ORF">PGQ11_007730</name>
</gene>
<dbReference type="Proteomes" id="UP001390339">
    <property type="component" value="Unassembled WGS sequence"/>
</dbReference>
<evidence type="ECO:0000313" key="2">
    <source>
        <dbReference type="Proteomes" id="UP001390339"/>
    </source>
</evidence>
<dbReference type="InterPro" id="IPR036265">
    <property type="entry name" value="HIT-like_sf"/>
</dbReference>
<dbReference type="EMBL" id="JAPCWZ010000004">
    <property type="protein sequence ID" value="KAK8869152.1"/>
    <property type="molecule type" value="Genomic_DNA"/>
</dbReference>
<sequence>MSGSMTSGIMTVSKNFEKLYKTELDGMQYEFTNKQDAIAQQISQFWAHSQATGDVKAYLEGDEGHDYAKIDKWVQARTPFTDPPNEKLAENDEVYIIGNRASFDVAQYDKASSAGMSMIHLLALPRKRVYNGVSLNKENVYLIDNMIDLFKSNWKKAEFRNKVLAHQREAIENAKGSKDDEGYRLALKHYEELESSIHQLQAEDFKFGLHLFPDQSIPHLHLHIIAATKSMRKYSTSHHDQKTKDALEVRDMIRNGKVQVPTHDTTTTVTEAADCTTEITICECSDGCMVIAENGRFAKPDNLEICMEEYSKSHTWFIRLGDTTVKMVSIFAQDVMGQEVLEMLREDHLDKARLYNYTQLVAFQAAELLARIRAAKAQLEPEDWQSDLDATLLEFARIQVTGAIYETE</sequence>
<dbReference type="Gene3D" id="3.30.428.10">
    <property type="entry name" value="HIT-like"/>
    <property type="match status" value="1"/>
</dbReference>
<evidence type="ECO:0000313" key="1">
    <source>
        <dbReference type="EMBL" id="KAK8869152.1"/>
    </source>
</evidence>
<name>A0ABR2IWK6_9PEZI</name>
<organism evidence="1 2">
    <name type="scientific">Apiospora arundinis</name>
    <dbReference type="NCBI Taxonomy" id="335852"/>
    <lineage>
        <taxon>Eukaryota</taxon>
        <taxon>Fungi</taxon>
        <taxon>Dikarya</taxon>
        <taxon>Ascomycota</taxon>
        <taxon>Pezizomycotina</taxon>
        <taxon>Sordariomycetes</taxon>
        <taxon>Xylariomycetidae</taxon>
        <taxon>Amphisphaeriales</taxon>
        <taxon>Apiosporaceae</taxon>
        <taxon>Apiospora</taxon>
    </lineage>
</organism>
<reference evidence="1 2" key="1">
    <citation type="journal article" date="2024" name="IMA Fungus">
        <title>Apiospora arundinis, a panoply of carbohydrate-active enzymes and secondary metabolites.</title>
        <authorList>
            <person name="Sorensen T."/>
            <person name="Petersen C."/>
            <person name="Muurmann A.T."/>
            <person name="Christiansen J.V."/>
            <person name="Brundto M.L."/>
            <person name="Overgaard C.K."/>
            <person name="Boysen A.T."/>
            <person name="Wollenberg R.D."/>
            <person name="Larsen T.O."/>
            <person name="Sorensen J.L."/>
            <person name="Nielsen K.L."/>
            <person name="Sondergaard T.E."/>
        </authorList>
    </citation>
    <scope>NUCLEOTIDE SEQUENCE [LARGE SCALE GENOMIC DNA]</scope>
    <source>
        <strain evidence="1 2">AAU 773</strain>
    </source>
</reference>